<evidence type="ECO:0000313" key="2">
    <source>
        <dbReference type="EMBL" id="TXB65316.1"/>
    </source>
</evidence>
<dbReference type="GO" id="GO:0016747">
    <property type="term" value="F:acyltransferase activity, transferring groups other than amino-acyl groups"/>
    <property type="evidence" value="ECO:0007669"/>
    <property type="project" value="InterPro"/>
</dbReference>
<dbReference type="InterPro" id="IPR016181">
    <property type="entry name" value="Acyl_CoA_acyltransferase"/>
</dbReference>
<dbReference type="CDD" id="cd04301">
    <property type="entry name" value="NAT_SF"/>
    <property type="match status" value="1"/>
</dbReference>
<keyword evidence="3" id="KW-1185">Reference proteome</keyword>
<reference evidence="2 3" key="1">
    <citation type="submission" date="2019-08" db="EMBL/GenBank/DDBJ databases">
        <title>Genome of Vicingus serpentipes NCIMB 15042.</title>
        <authorList>
            <person name="Bowman J.P."/>
        </authorList>
    </citation>
    <scope>NUCLEOTIDE SEQUENCE [LARGE SCALE GENOMIC DNA]</scope>
    <source>
        <strain evidence="2 3">NCIMB 15042</strain>
    </source>
</reference>
<dbReference type="RefSeq" id="WP_147100238.1">
    <property type="nucleotide sequence ID" value="NZ_VOOS01000003.1"/>
</dbReference>
<gene>
    <name evidence="2" type="ORF">FRY74_07800</name>
</gene>
<dbReference type="Proteomes" id="UP000321721">
    <property type="component" value="Unassembled WGS sequence"/>
</dbReference>
<dbReference type="PROSITE" id="PS51186">
    <property type="entry name" value="GNAT"/>
    <property type="match status" value="1"/>
</dbReference>
<dbReference type="OrthoDB" id="1118862at2"/>
<proteinExistence type="predicted"/>
<accession>A0A5C6RS93</accession>
<evidence type="ECO:0000259" key="1">
    <source>
        <dbReference type="PROSITE" id="PS51186"/>
    </source>
</evidence>
<dbReference type="Gene3D" id="3.40.630.30">
    <property type="match status" value="1"/>
</dbReference>
<dbReference type="AlphaFoldDB" id="A0A5C6RS93"/>
<evidence type="ECO:0000313" key="3">
    <source>
        <dbReference type="Proteomes" id="UP000321721"/>
    </source>
</evidence>
<feature type="domain" description="N-acetyltransferase" evidence="1">
    <location>
        <begin position="3"/>
        <end position="171"/>
    </location>
</feature>
<dbReference type="SUPFAM" id="SSF55729">
    <property type="entry name" value="Acyl-CoA N-acyltransferases (Nat)"/>
    <property type="match status" value="1"/>
</dbReference>
<keyword evidence="2" id="KW-0808">Transferase</keyword>
<dbReference type="EMBL" id="VOOS01000003">
    <property type="protein sequence ID" value="TXB65316.1"/>
    <property type="molecule type" value="Genomic_DNA"/>
</dbReference>
<dbReference type="InterPro" id="IPR000182">
    <property type="entry name" value="GNAT_dom"/>
</dbReference>
<name>A0A5C6RS93_9FLAO</name>
<organism evidence="2 3">
    <name type="scientific">Vicingus serpentipes</name>
    <dbReference type="NCBI Taxonomy" id="1926625"/>
    <lineage>
        <taxon>Bacteria</taxon>
        <taxon>Pseudomonadati</taxon>
        <taxon>Bacteroidota</taxon>
        <taxon>Flavobacteriia</taxon>
        <taxon>Flavobacteriales</taxon>
        <taxon>Vicingaceae</taxon>
        <taxon>Vicingus</taxon>
    </lineage>
</organism>
<dbReference type="Pfam" id="PF00583">
    <property type="entry name" value="Acetyltransf_1"/>
    <property type="match status" value="1"/>
</dbReference>
<protein>
    <submittedName>
        <fullName evidence="2">GNAT family N-acetyltransferase</fullName>
    </submittedName>
</protein>
<sequence length="365" mass="42824">MNFQIKTYTPPQLLEFINSEEFKHLENYPITRHRALSHINNPRSSETDKILYIAFERNKIVGYRLIMVDSINIDNQSEKVGWYSCVWVHPQKRGSGIAKKLVELSLKDWGNSIIFQGPVTASKNLYTSTNVFNEVFISGLRAYSRFDSNEVITSKKPNLKPFSFLFKLTDGAFNFFVDSFSSKRNSPNNTEVITEIDDEIFQFIQKHQASNLFKRTKSEFNWIINYPWVLSSNTIDHVSANYHFSSIAKDFRLINIKFYNKNQVIEGFVTLQIIDKHLSVFHAYFNKSQAENVLNYIYYIIKKDKTNSFSVYNQELINLINNNPNPFIYKKTLKRGFYYSKNFEHYFKKNPQLSFEAGDGDMIFT</sequence>
<comment type="caution">
    <text evidence="2">The sequence shown here is derived from an EMBL/GenBank/DDBJ whole genome shotgun (WGS) entry which is preliminary data.</text>
</comment>